<dbReference type="EMBL" id="CM017875">
    <property type="protein sequence ID" value="KAG1339064.1"/>
    <property type="molecule type" value="Genomic_DNA"/>
</dbReference>
<dbReference type="CDD" id="cd00051">
    <property type="entry name" value="EFh"/>
    <property type="match status" value="1"/>
</dbReference>
<dbReference type="OrthoDB" id="26525at2759"/>
<dbReference type="SMART" id="SM00054">
    <property type="entry name" value="EFh"/>
    <property type="match status" value="4"/>
</dbReference>
<dbReference type="PROSITE" id="PS50222">
    <property type="entry name" value="EF_HAND_2"/>
    <property type="match status" value="3"/>
</dbReference>
<gene>
    <name evidence="5" type="ORF">COCNU_04G013700</name>
</gene>
<keyword evidence="2" id="KW-0677">Repeat</keyword>
<dbReference type="PROSITE" id="PS00018">
    <property type="entry name" value="EF_HAND_1"/>
    <property type="match status" value="3"/>
</dbReference>
<feature type="domain" description="EF-hand" evidence="4">
    <location>
        <begin position="63"/>
        <end position="98"/>
    </location>
</feature>
<feature type="domain" description="EF-hand" evidence="4">
    <location>
        <begin position="26"/>
        <end position="61"/>
    </location>
</feature>
<evidence type="ECO:0000256" key="3">
    <source>
        <dbReference type="ARBA" id="ARBA00022837"/>
    </source>
</evidence>
<dbReference type="SUPFAM" id="SSF47473">
    <property type="entry name" value="EF-hand"/>
    <property type="match status" value="1"/>
</dbReference>
<dbReference type="Pfam" id="PF13833">
    <property type="entry name" value="EF-hand_8"/>
    <property type="match status" value="1"/>
</dbReference>
<dbReference type="Proteomes" id="UP000797356">
    <property type="component" value="Chromosome 4"/>
</dbReference>
<evidence type="ECO:0000313" key="5">
    <source>
        <dbReference type="EMBL" id="KAG1339064.1"/>
    </source>
</evidence>
<name>A0A8K0N1B0_COCNU</name>
<dbReference type="Gene3D" id="1.10.238.10">
    <property type="entry name" value="EF-hand"/>
    <property type="match status" value="2"/>
</dbReference>
<dbReference type="InterPro" id="IPR039647">
    <property type="entry name" value="EF_hand_pair_protein_CML-like"/>
</dbReference>
<organism evidence="5 6">
    <name type="scientific">Cocos nucifera</name>
    <name type="common">Coconut palm</name>
    <dbReference type="NCBI Taxonomy" id="13894"/>
    <lineage>
        <taxon>Eukaryota</taxon>
        <taxon>Viridiplantae</taxon>
        <taxon>Streptophyta</taxon>
        <taxon>Embryophyta</taxon>
        <taxon>Tracheophyta</taxon>
        <taxon>Spermatophyta</taxon>
        <taxon>Magnoliopsida</taxon>
        <taxon>Liliopsida</taxon>
        <taxon>Arecaceae</taxon>
        <taxon>Arecoideae</taxon>
        <taxon>Cocoseae</taxon>
        <taxon>Attaleinae</taxon>
        <taxon>Cocos</taxon>
    </lineage>
</organism>
<dbReference type="AlphaFoldDB" id="A0A8K0N1B0"/>
<dbReference type="InterPro" id="IPR002048">
    <property type="entry name" value="EF_hand_dom"/>
</dbReference>
<dbReference type="GO" id="GO:0005509">
    <property type="term" value="F:calcium ion binding"/>
    <property type="evidence" value="ECO:0007669"/>
    <property type="project" value="InterPro"/>
</dbReference>
<evidence type="ECO:0000256" key="1">
    <source>
        <dbReference type="ARBA" id="ARBA00022723"/>
    </source>
</evidence>
<evidence type="ECO:0000256" key="2">
    <source>
        <dbReference type="ARBA" id="ARBA00022737"/>
    </source>
</evidence>
<keyword evidence="3" id="KW-0106">Calcium</keyword>
<protein>
    <submittedName>
        <fullName evidence="5">Putative calcium-binding protein CML31</fullName>
    </submittedName>
</protein>
<reference evidence="5" key="1">
    <citation type="journal article" date="2017" name="Gigascience">
        <title>The genome draft of coconut (Cocos nucifera).</title>
        <authorList>
            <person name="Xiao Y."/>
            <person name="Xu P."/>
            <person name="Fan H."/>
            <person name="Baudouin L."/>
            <person name="Xia W."/>
            <person name="Bocs S."/>
            <person name="Xu J."/>
            <person name="Li Q."/>
            <person name="Guo A."/>
            <person name="Zhou L."/>
            <person name="Li J."/>
            <person name="Wu Y."/>
            <person name="Ma Z."/>
            <person name="Armero A."/>
            <person name="Issali A.E."/>
            <person name="Liu N."/>
            <person name="Peng M."/>
            <person name="Yang Y."/>
        </authorList>
    </citation>
    <scope>NUCLEOTIDE SEQUENCE</scope>
    <source>
        <tissue evidence="5">Spear leaf of Hainan Tall coconut</tissue>
    </source>
</reference>
<keyword evidence="1" id="KW-0479">Metal-binding</keyword>
<dbReference type="InterPro" id="IPR018247">
    <property type="entry name" value="EF_Hand_1_Ca_BS"/>
</dbReference>
<reference evidence="5" key="2">
    <citation type="submission" date="2019-07" db="EMBL/GenBank/DDBJ databases">
        <authorList>
            <person name="Yang Y."/>
            <person name="Bocs S."/>
            <person name="Baudouin L."/>
        </authorList>
    </citation>
    <scope>NUCLEOTIDE SEQUENCE</scope>
    <source>
        <tissue evidence="5">Spear leaf of Hainan Tall coconut</tissue>
    </source>
</reference>
<dbReference type="Pfam" id="PF13499">
    <property type="entry name" value="EF-hand_7"/>
    <property type="match status" value="1"/>
</dbReference>
<evidence type="ECO:0000313" key="6">
    <source>
        <dbReference type="Proteomes" id="UP000797356"/>
    </source>
</evidence>
<dbReference type="FunFam" id="1.10.238.10:FF:000003">
    <property type="entry name" value="Calmodulin A"/>
    <property type="match status" value="2"/>
</dbReference>
<comment type="caution">
    <text evidence="5">The sequence shown here is derived from an EMBL/GenBank/DDBJ whole genome shotgun (WGS) entry which is preliminary data.</text>
</comment>
<dbReference type="PANTHER" id="PTHR10891">
    <property type="entry name" value="EF-HAND CALCIUM-BINDING DOMAIN CONTAINING PROTEIN"/>
    <property type="match status" value="1"/>
</dbReference>
<proteinExistence type="predicted"/>
<dbReference type="InterPro" id="IPR011992">
    <property type="entry name" value="EF-hand-dom_pair"/>
</dbReference>
<accession>A0A8K0N1B0</accession>
<keyword evidence="6" id="KW-1185">Reference proteome</keyword>
<feature type="domain" description="EF-hand" evidence="4">
    <location>
        <begin position="132"/>
        <end position="164"/>
    </location>
</feature>
<sequence>MASFVHSKTKKEAAADLGSLASEKISDHRELEQVFGQFDVDGDGKISPAELRLVMMRTIGEELNLEEAEAVVRSADKDGDGLLDLEEFVGLAGVEEEERELRKAFGMYEMEGEGCITASSLKRMLSRLGESRELEECQAMIRRFDLDGDGVLSFDEFKVMMMPS</sequence>
<evidence type="ECO:0000259" key="4">
    <source>
        <dbReference type="PROSITE" id="PS50222"/>
    </source>
</evidence>